<feature type="region of interest" description="Disordered" evidence="1">
    <location>
        <begin position="1"/>
        <end position="65"/>
    </location>
</feature>
<proteinExistence type="predicted"/>
<keyword evidence="3" id="KW-1185">Reference proteome</keyword>
<evidence type="ECO:0000313" key="3">
    <source>
        <dbReference type="Proteomes" id="UP001280581"/>
    </source>
</evidence>
<protein>
    <submittedName>
        <fullName evidence="2">Uncharacterized protein</fullName>
    </submittedName>
</protein>
<dbReference type="Proteomes" id="UP001280581">
    <property type="component" value="Unassembled WGS sequence"/>
</dbReference>
<feature type="compositionally biased region" description="Polar residues" evidence="1">
    <location>
        <begin position="16"/>
        <end position="25"/>
    </location>
</feature>
<feature type="region of interest" description="Disordered" evidence="1">
    <location>
        <begin position="358"/>
        <end position="377"/>
    </location>
</feature>
<evidence type="ECO:0000313" key="2">
    <source>
        <dbReference type="EMBL" id="KAK3214471.1"/>
    </source>
</evidence>
<dbReference type="EMBL" id="WVTA01000003">
    <property type="protein sequence ID" value="KAK3214471.1"/>
    <property type="molecule type" value="Genomic_DNA"/>
</dbReference>
<feature type="compositionally biased region" description="Basic and acidic residues" evidence="1">
    <location>
        <begin position="26"/>
        <end position="37"/>
    </location>
</feature>
<organism evidence="2 3">
    <name type="scientific">Pseudopithomyces chartarum</name>
    <dbReference type="NCBI Taxonomy" id="1892770"/>
    <lineage>
        <taxon>Eukaryota</taxon>
        <taxon>Fungi</taxon>
        <taxon>Dikarya</taxon>
        <taxon>Ascomycota</taxon>
        <taxon>Pezizomycotina</taxon>
        <taxon>Dothideomycetes</taxon>
        <taxon>Pleosporomycetidae</taxon>
        <taxon>Pleosporales</taxon>
        <taxon>Massarineae</taxon>
        <taxon>Didymosphaeriaceae</taxon>
        <taxon>Pseudopithomyces</taxon>
    </lineage>
</organism>
<evidence type="ECO:0000256" key="1">
    <source>
        <dbReference type="SAM" id="MobiDB-lite"/>
    </source>
</evidence>
<name>A0AAN6M536_9PLEO</name>
<comment type="caution">
    <text evidence="2">The sequence shown here is derived from an EMBL/GenBank/DDBJ whole genome shotgun (WGS) entry which is preliminary data.</text>
</comment>
<dbReference type="AlphaFoldDB" id="A0AAN6M536"/>
<feature type="compositionally biased region" description="Pro residues" evidence="1">
    <location>
        <begin position="200"/>
        <end position="212"/>
    </location>
</feature>
<accession>A0AAN6M536</accession>
<feature type="compositionally biased region" description="Basic and acidic residues" evidence="1">
    <location>
        <begin position="358"/>
        <end position="368"/>
    </location>
</feature>
<sequence>MEPPAHRRHSRFPRSTHFSRQSFDTRSLDDHWEDRSSRPKSMSDFQSLLDASASVNGNGHPRKKSSISLAQGLMMTTESPRSYSLPDESSVANPAPQDGPWSQNLFYAYAQKSDFAQSAPYILTFASARTADEWWSLVQREYPESTRPGPQLFILKGDDMQEQIQDNPKFYDLRNSWFYTPSESSTAPIPLQDYHGHPVTAPPPPKPEPETPAPDSKTPFDFHALETTLSQMTALITQNTESIHALSVAQSTGLQTMQDINESTSTQIKALADNQASLQSLVSQNATQHLALSNHSFSAQSSISDILSSNAAHIAALAEGQSRLVETCTDLMRGVERIGSGLEKVGERVDKVGEKVEGREKGLWEEKSMASAAQEVE</sequence>
<feature type="region of interest" description="Disordered" evidence="1">
    <location>
        <begin position="78"/>
        <end position="97"/>
    </location>
</feature>
<feature type="compositionally biased region" description="Basic residues" evidence="1">
    <location>
        <begin position="1"/>
        <end position="14"/>
    </location>
</feature>
<feature type="region of interest" description="Disordered" evidence="1">
    <location>
        <begin position="188"/>
        <end position="219"/>
    </location>
</feature>
<gene>
    <name evidence="2" type="ORF">GRF29_19g262764</name>
</gene>
<reference evidence="2 3" key="1">
    <citation type="submission" date="2021-02" db="EMBL/GenBank/DDBJ databases">
        <title>Genome assembly of Pseudopithomyces chartarum.</title>
        <authorList>
            <person name="Jauregui R."/>
            <person name="Singh J."/>
            <person name="Voisey C."/>
        </authorList>
    </citation>
    <scope>NUCLEOTIDE SEQUENCE [LARGE SCALE GENOMIC DNA]</scope>
    <source>
        <strain evidence="2 3">AGR01</strain>
    </source>
</reference>